<dbReference type="AlphaFoldDB" id="A0A975PYL1"/>
<gene>
    <name evidence="2" type="ORF">F6B93_21190</name>
</gene>
<evidence type="ECO:0000256" key="1">
    <source>
        <dbReference type="SAM" id="MobiDB-lite"/>
    </source>
</evidence>
<proteinExistence type="predicted"/>
<dbReference type="RefSeq" id="WP_211696835.1">
    <property type="nucleotide sequence ID" value="NZ_CP046600.1"/>
</dbReference>
<keyword evidence="3" id="KW-1185">Reference proteome</keyword>
<feature type="region of interest" description="Disordered" evidence="1">
    <location>
        <begin position="9"/>
        <end position="29"/>
    </location>
</feature>
<reference evidence="2" key="1">
    <citation type="submission" date="2019-12" db="EMBL/GenBank/DDBJ databases">
        <title>Mycobacterium spongiae sp. nov.</title>
        <authorList>
            <person name="Stinear T."/>
        </authorList>
    </citation>
    <scope>NUCLEOTIDE SEQUENCE</scope>
    <source>
        <strain evidence="2">FSD4b-SM</strain>
    </source>
</reference>
<organism evidence="2 3">
    <name type="scientific">Mycobacterium spongiae</name>
    <dbReference type="NCBI Taxonomy" id="886343"/>
    <lineage>
        <taxon>Bacteria</taxon>
        <taxon>Bacillati</taxon>
        <taxon>Actinomycetota</taxon>
        <taxon>Actinomycetes</taxon>
        <taxon>Mycobacteriales</taxon>
        <taxon>Mycobacteriaceae</taxon>
        <taxon>Mycobacterium</taxon>
    </lineage>
</organism>
<name>A0A975PYL1_9MYCO</name>
<dbReference type="KEGG" id="mspg:F6B93_21190"/>
<dbReference type="Proteomes" id="UP000682202">
    <property type="component" value="Chromosome"/>
</dbReference>
<dbReference type="EMBL" id="CP046600">
    <property type="protein sequence ID" value="QUR69252.1"/>
    <property type="molecule type" value="Genomic_DNA"/>
</dbReference>
<evidence type="ECO:0000313" key="2">
    <source>
        <dbReference type="EMBL" id="QUR69252.1"/>
    </source>
</evidence>
<accession>A0A975PYL1</accession>
<protein>
    <submittedName>
        <fullName evidence="2">Uncharacterized protein</fullName>
    </submittedName>
</protein>
<sequence>MAAGVALIGNGGSGGSGATLGSTGVGGPRALVVGQNGRNRLAWPGEQRAALGIWERRDQVGCIATRRATGQQ</sequence>
<feature type="compositionally biased region" description="Gly residues" evidence="1">
    <location>
        <begin position="9"/>
        <end position="27"/>
    </location>
</feature>
<evidence type="ECO:0000313" key="3">
    <source>
        <dbReference type="Proteomes" id="UP000682202"/>
    </source>
</evidence>